<protein>
    <submittedName>
        <fullName evidence="1">Uncharacterized protein</fullName>
    </submittedName>
</protein>
<dbReference type="AlphaFoldDB" id="A0A7T3RHR8"/>
<organism evidence="1">
    <name type="scientific">Escherichia coli</name>
    <dbReference type="NCBI Taxonomy" id="562"/>
    <lineage>
        <taxon>Bacteria</taxon>
        <taxon>Pseudomonadati</taxon>
        <taxon>Pseudomonadota</taxon>
        <taxon>Gammaproteobacteria</taxon>
        <taxon>Enterobacterales</taxon>
        <taxon>Enterobacteriaceae</taxon>
        <taxon>Escherichia</taxon>
    </lineage>
</organism>
<dbReference type="EMBL" id="MT162143">
    <property type="protein sequence ID" value="QQA03424.1"/>
    <property type="molecule type" value="Genomic_DNA"/>
</dbReference>
<keyword evidence="1" id="KW-0614">Plasmid</keyword>
<geneLocation type="plasmid" evidence="1">
    <name>pCE1537-E</name>
</geneLocation>
<name>A0A7T3RHR8_ECOLX</name>
<proteinExistence type="predicted"/>
<evidence type="ECO:0000313" key="1">
    <source>
        <dbReference type="EMBL" id="QQA03424.1"/>
    </source>
</evidence>
<sequence length="57" mass="6479">MPGSNFTVFSRVLTHRGDNNAVFKFQSADLRRAKELSHKNLVKMKCLVIPIYLACPD</sequence>
<reference evidence="1" key="1">
    <citation type="submission" date="2020-03" db="EMBL/GenBank/DDBJ databases">
        <title>Comparative analysis of multidrug resistant Escherichia coli ST216 isolates from silver gulls in Australia.</title>
        <authorList>
            <person name="Tarabai H."/>
            <person name="Wyrsch E.R."/>
            <person name="Bitar I."/>
            <person name="Djordjevic S.P."/>
            <person name="Dolejska M."/>
        </authorList>
    </citation>
    <scope>NUCLEOTIDE SEQUENCE</scope>
    <source>
        <strain evidence="1">CE1537</strain>
        <plasmid evidence="1">pCE1537-E</plasmid>
    </source>
</reference>
<accession>A0A7T3RHR8</accession>